<dbReference type="PANTHER" id="PTHR44858">
    <property type="entry name" value="TETRATRICOPEPTIDE REPEAT PROTEIN 6"/>
    <property type="match status" value="1"/>
</dbReference>
<reference evidence="6 7" key="1">
    <citation type="submission" date="2018-08" db="EMBL/GenBank/DDBJ databases">
        <title>A genome reference for cultivated species of the human gut microbiota.</title>
        <authorList>
            <person name="Zou Y."/>
            <person name="Xue W."/>
            <person name="Luo G."/>
        </authorList>
    </citation>
    <scope>NUCLEOTIDE SEQUENCE [LARGE SCALE GENOMIC DNA]</scope>
    <source>
        <strain evidence="6 7">AM25-21AC</strain>
    </source>
</reference>
<keyword evidence="4" id="KW-0732">Signal</keyword>
<evidence type="ECO:0000256" key="1">
    <source>
        <dbReference type="ARBA" id="ARBA00022737"/>
    </source>
</evidence>
<proteinExistence type="predicted"/>
<accession>A0A414NW78</accession>
<dbReference type="SMART" id="SM00028">
    <property type="entry name" value="TPR"/>
    <property type="match status" value="4"/>
</dbReference>
<dbReference type="OrthoDB" id="9763643at2"/>
<dbReference type="PROSITE" id="PS50293">
    <property type="entry name" value="TPR_REGION"/>
    <property type="match status" value="1"/>
</dbReference>
<dbReference type="EMBL" id="QRHE01000007">
    <property type="protein sequence ID" value="RHF51310.1"/>
    <property type="molecule type" value="Genomic_DNA"/>
</dbReference>
<evidence type="ECO:0000313" key="7">
    <source>
        <dbReference type="Proteomes" id="UP000283442"/>
    </source>
</evidence>
<dbReference type="GO" id="GO:0004040">
    <property type="term" value="F:amidase activity"/>
    <property type="evidence" value="ECO:0007669"/>
    <property type="project" value="InterPro"/>
</dbReference>
<dbReference type="InterPro" id="IPR050498">
    <property type="entry name" value="Ycf3"/>
</dbReference>
<sequence length="443" mass="48807">MKISRVMLATALCGASFYSLPSMLMPMTAQAAAATASTVATAASTSAAPVKAAVPASVRTIPGRPSFPEKMAGKVNRRAMDSVKWRLAPAYEEPMLEAEAAADTITIMGAAEASEEQMVHYIEKRNPQPKLNCSVEDIVRYYYEEAGREGIRPDIALCQALKETGFFAYGGDVSPKQNNFCGLGATGNREPGASFATPQLGVRAHIQHLMAYATQERPHSAIVDPRYNHVVRNRPDIHGHITKWTGLNGVWAVPGTRYGQEILYLWQQAQAPDGSDASLAAAEKKVRQMPDEANSYLYRGIVYFNRADYKQAESDFRQAVGLKSDSMAAHYNLAITQQREGRHKDALKTYDALLKLSPEFMQAWYNRGLIALDQKKESEALADFQEALRLTPQTADAKNAQAVAYIRQKKYEKAWQALGEAADINSANMNVLANQFIFEACLK</sequence>
<feature type="domain" description="Mannosyl-glycoprotein endo-beta-N-acetylglucosamidase-like" evidence="5">
    <location>
        <begin position="141"/>
        <end position="232"/>
    </location>
</feature>
<gene>
    <name evidence="6" type="ORF">DW674_07980</name>
</gene>
<feature type="chain" id="PRO_5019134602" evidence="4">
    <location>
        <begin position="32"/>
        <end position="443"/>
    </location>
</feature>
<name>A0A414NW78_9FIRM</name>
<comment type="caution">
    <text evidence="6">The sequence shown here is derived from an EMBL/GenBank/DDBJ whole genome shotgun (WGS) entry which is preliminary data.</text>
</comment>
<protein>
    <submittedName>
        <fullName evidence="6">Tetratricopeptide repeat protein</fullName>
    </submittedName>
</protein>
<dbReference type="PANTHER" id="PTHR44858:SF1">
    <property type="entry name" value="UDP-N-ACETYLGLUCOSAMINE--PEPTIDE N-ACETYLGLUCOSAMINYLTRANSFERASE SPINDLY-RELATED"/>
    <property type="match status" value="1"/>
</dbReference>
<dbReference type="GeneID" id="93481621"/>
<dbReference type="Gene3D" id="1.25.40.10">
    <property type="entry name" value="Tetratricopeptide repeat domain"/>
    <property type="match status" value="2"/>
</dbReference>
<evidence type="ECO:0000259" key="5">
    <source>
        <dbReference type="Pfam" id="PF01832"/>
    </source>
</evidence>
<dbReference type="InterPro" id="IPR002901">
    <property type="entry name" value="MGlyc_endo_b_GlcNAc-like_dom"/>
</dbReference>
<dbReference type="Pfam" id="PF01832">
    <property type="entry name" value="Glucosaminidase"/>
    <property type="match status" value="1"/>
</dbReference>
<evidence type="ECO:0000256" key="4">
    <source>
        <dbReference type="SAM" id="SignalP"/>
    </source>
</evidence>
<organism evidence="6 7">
    <name type="scientific">Mitsuokella multacida</name>
    <dbReference type="NCBI Taxonomy" id="52226"/>
    <lineage>
        <taxon>Bacteria</taxon>
        <taxon>Bacillati</taxon>
        <taxon>Bacillota</taxon>
        <taxon>Negativicutes</taxon>
        <taxon>Selenomonadales</taxon>
        <taxon>Selenomonadaceae</taxon>
        <taxon>Mitsuokella</taxon>
    </lineage>
</organism>
<evidence type="ECO:0000256" key="3">
    <source>
        <dbReference type="PROSITE-ProRule" id="PRU00339"/>
    </source>
</evidence>
<feature type="repeat" description="TPR" evidence="3">
    <location>
        <begin position="327"/>
        <end position="360"/>
    </location>
</feature>
<keyword evidence="1" id="KW-0677">Repeat</keyword>
<dbReference type="InterPro" id="IPR011990">
    <property type="entry name" value="TPR-like_helical_dom_sf"/>
</dbReference>
<dbReference type="Proteomes" id="UP000283442">
    <property type="component" value="Unassembled WGS sequence"/>
</dbReference>
<feature type="signal peptide" evidence="4">
    <location>
        <begin position="1"/>
        <end position="31"/>
    </location>
</feature>
<evidence type="ECO:0000256" key="2">
    <source>
        <dbReference type="ARBA" id="ARBA00022803"/>
    </source>
</evidence>
<dbReference type="RefSeq" id="WP_005841373.1">
    <property type="nucleotide sequence ID" value="NZ_CABKNT010000005.1"/>
</dbReference>
<dbReference type="GO" id="GO:0009279">
    <property type="term" value="C:cell outer membrane"/>
    <property type="evidence" value="ECO:0007669"/>
    <property type="project" value="TreeGrafter"/>
</dbReference>
<dbReference type="InterPro" id="IPR019734">
    <property type="entry name" value="TPR_rpt"/>
</dbReference>
<feature type="repeat" description="TPR" evidence="3">
    <location>
        <begin position="361"/>
        <end position="394"/>
    </location>
</feature>
<dbReference type="GO" id="GO:0046813">
    <property type="term" value="P:receptor-mediated virion attachment to host cell"/>
    <property type="evidence" value="ECO:0007669"/>
    <property type="project" value="TreeGrafter"/>
</dbReference>
<dbReference type="Pfam" id="PF13432">
    <property type="entry name" value="TPR_16"/>
    <property type="match status" value="1"/>
</dbReference>
<keyword evidence="2 3" id="KW-0802">TPR repeat</keyword>
<dbReference type="PROSITE" id="PS50005">
    <property type="entry name" value="TPR"/>
    <property type="match status" value="3"/>
</dbReference>
<dbReference type="SUPFAM" id="SSF48452">
    <property type="entry name" value="TPR-like"/>
    <property type="match status" value="1"/>
</dbReference>
<feature type="repeat" description="TPR" evidence="3">
    <location>
        <begin position="293"/>
        <end position="326"/>
    </location>
</feature>
<dbReference type="AlphaFoldDB" id="A0A414NW78"/>
<evidence type="ECO:0000313" key="6">
    <source>
        <dbReference type="EMBL" id="RHF51310.1"/>
    </source>
</evidence>